<dbReference type="GO" id="GO:0000463">
    <property type="term" value="P:maturation of LSU-rRNA from tricistronic rRNA transcript (SSU-rRNA, 5.8S rRNA, LSU-rRNA)"/>
    <property type="evidence" value="ECO:0007669"/>
    <property type="project" value="TreeGrafter"/>
</dbReference>
<dbReference type="InterPro" id="IPR012677">
    <property type="entry name" value="Nucleotide-bd_a/b_plait_sf"/>
</dbReference>
<comment type="function">
    <text evidence="1">Involved in pre-25S rRNA processing.</text>
</comment>
<dbReference type="PANTHER" id="PTHR23236:SF25">
    <property type="entry name" value="RNA-BINDING PROTEIN 34"/>
    <property type="match status" value="1"/>
</dbReference>
<feature type="domain" description="RRM" evidence="9">
    <location>
        <begin position="167"/>
        <end position="265"/>
    </location>
</feature>
<dbReference type="GO" id="GO:0005730">
    <property type="term" value="C:nucleolus"/>
    <property type="evidence" value="ECO:0007669"/>
    <property type="project" value="UniProtKB-SubCell"/>
</dbReference>
<evidence type="ECO:0000256" key="8">
    <source>
        <dbReference type="SAM" id="MobiDB-lite"/>
    </source>
</evidence>
<accession>A0A060TBA3</accession>
<dbReference type="Gene3D" id="3.30.70.330">
    <property type="match status" value="2"/>
</dbReference>
<reference evidence="10" key="1">
    <citation type="submission" date="2014-02" db="EMBL/GenBank/DDBJ databases">
        <authorList>
            <person name="Genoscope - CEA"/>
        </authorList>
    </citation>
    <scope>NUCLEOTIDE SEQUENCE</scope>
    <source>
        <strain evidence="10">LS3</strain>
    </source>
</reference>
<name>A0A060TBA3_BLAAD</name>
<keyword evidence="6" id="KW-0539">Nucleus</keyword>
<dbReference type="SUPFAM" id="SSF54928">
    <property type="entry name" value="RNA-binding domain, RBD"/>
    <property type="match status" value="2"/>
</dbReference>
<dbReference type="PhylomeDB" id="A0A060TBA3"/>
<feature type="compositionally biased region" description="Basic residues" evidence="8">
    <location>
        <begin position="418"/>
        <end position="431"/>
    </location>
</feature>
<evidence type="ECO:0000256" key="5">
    <source>
        <dbReference type="ARBA" id="ARBA00022884"/>
    </source>
</evidence>
<evidence type="ECO:0000313" key="10">
    <source>
        <dbReference type="EMBL" id="CDP36157.1"/>
    </source>
</evidence>
<dbReference type="Pfam" id="PF00076">
    <property type="entry name" value="RRM_1"/>
    <property type="match status" value="1"/>
</dbReference>
<feature type="region of interest" description="Disordered" evidence="8">
    <location>
        <begin position="19"/>
        <end position="158"/>
    </location>
</feature>
<evidence type="ECO:0000256" key="3">
    <source>
        <dbReference type="ARBA" id="ARBA00007077"/>
    </source>
</evidence>
<dbReference type="GO" id="GO:0019843">
    <property type="term" value="F:rRNA binding"/>
    <property type="evidence" value="ECO:0007669"/>
    <property type="project" value="TreeGrafter"/>
</dbReference>
<feature type="region of interest" description="Disordered" evidence="8">
    <location>
        <begin position="403"/>
        <end position="431"/>
    </location>
</feature>
<organism evidence="10">
    <name type="scientific">Blastobotrys adeninivorans</name>
    <name type="common">Yeast</name>
    <name type="synonym">Arxula adeninivorans</name>
    <dbReference type="NCBI Taxonomy" id="409370"/>
    <lineage>
        <taxon>Eukaryota</taxon>
        <taxon>Fungi</taxon>
        <taxon>Dikarya</taxon>
        <taxon>Ascomycota</taxon>
        <taxon>Saccharomycotina</taxon>
        <taxon>Dipodascomycetes</taxon>
        <taxon>Dipodascales</taxon>
        <taxon>Trichomonascaceae</taxon>
        <taxon>Blastobotrys</taxon>
    </lineage>
</organism>
<dbReference type="SMART" id="SM00360">
    <property type="entry name" value="RRM"/>
    <property type="match status" value="2"/>
</dbReference>
<feature type="domain" description="RRM" evidence="9">
    <location>
        <begin position="273"/>
        <end position="356"/>
    </location>
</feature>
<evidence type="ECO:0000256" key="2">
    <source>
        <dbReference type="ARBA" id="ARBA00004604"/>
    </source>
</evidence>
<comment type="similarity">
    <text evidence="3">Belongs to the RRM RBM34 family.</text>
</comment>
<dbReference type="EMBL" id="HG937692">
    <property type="protein sequence ID" value="CDP36157.1"/>
    <property type="molecule type" value="Genomic_DNA"/>
</dbReference>
<dbReference type="PANTHER" id="PTHR23236">
    <property type="entry name" value="EUKARYOTIC TRANSLATION INITIATION FACTOR 4B/4H"/>
    <property type="match status" value="1"/>
</dbReference>
<evidence type="ECO:0000259" key="9">
    <source>
        <dbReference type="PROSITE" id="PS50102"/>
    </source>
</evidence>
<evidence type="ECO:0000256" key="4">
    <source>
        <dbReference type="ARBA" id="ARBA00015520"/>
    </source>
</evidence>
<reference evidence="10" key="2">
    <citation type="submission" date="2014-06" db="EMBL/GenBank/DDBJ databases">
        <title>The complete genome of Blastobotrys (Arxula) adeninivorans LS3 - a yeast of biotechnological interest.</title>
        <authorList>
            <person name="Kunze G."/>
            <person name="Gaillardin C."/>
            <person name="Czernicka M."/>
            <person name="Durrens P."/>
            <person name="Martin T."/>
            <person name="Boer E."/>
            <person name="Gabaldon T."/>
            <person name="Cruz J."/>
            <person name="Talla E."/>
            <person name="Marck C."/>
            <person name="Goffeau A."/>
            <person name="Barbe V."/>
            <person name="Baret P."/>
            <person name="Baronian K."/>
            <person name="Beier S."/>
            <person name="Bleykasten C."/>
            <person name="Bode R."/>
            <person name="Casaregola S."/>
            <person name="Despons L."/>
            <person name="Fairhead C."/>
            <person name="Giersberg M."/>
            <person name="Gierski P."/>
            <person name="Hahnel U."/>
            <person name="Hartmann A."/>
            <person name="Jankowska D."/>
            <person name="Jubin C."/>
            <person name="Jung P."/>
            <person name="Lafontaine I."/>
            <person name="Leh-Louis V."/>
            <person name="Lemaire M."/>
            <person name="Marcet-Houben M."/>
            <person name="Mascher M."/>
            <person name="Morel G."/>
            <person name="Richard G.-F."/>
            <person name="Riechen J."/>
            <person name="Sacerdot C."/>
            <person name="Sarkar A."/>
            <person name="Savel G."/>
            <person name="Schacherer J."/>
            <person name="Sherman D."/>
            <person name="Straub M.-L."/>
            <person name="Stein N."/>
            <person name="Thierry A."/>
            <person name="Trautwein-Schult A."/>
            <person name="Westhof E."/>
            <person name="Worch S."/>
            <person name="Dujon B."/>
            <person name="Souciet J.-L."/>
            <person name="Wincker P."/>
            <person name="Scholz U."/>
            <person name="Neuveglise N."/>
        </authorList>
    </citation>
    <scope>NUCLEOTIDE SEQUENCE</scope>
    <source>
        <strain evidence="10">LS3</strain>
    </source>
</reference>
<dbReference type="AlphaFoldDB" id="A0A060TBA3"/>
<keyword evidence="5 7" id="KW-0694">RNA-binding</keyword>
<feature type="compositionally biased region" description="Acidic residues" evidence="8">
    <location>
        <begin position="124"/>
        <end position="151"/>
    </location>
</feature>
<dbReference type="InterPro" id="IPR000504">
    <property type="entry name" value="RRM_dom"/>
</dbReference>
<evidence type="ECO:0000256" key="1">
    <source>
        <dbReference type="ARBA" id="ARBA00002475"/>
    </source>
</evidence>
<feature type="compositionally biased region" description="Basic and acidic residues" evidence="8">
    <location>
        <begin position="99"/>
        <end position="123"/>
    </location>
</feature>
<evidence type="ECO:0000256" key="7">
    <source>
        <dbReference type="PROSITE-ProRule" id="PRU00176"/>
    </source>
</evidence>
<dbReference type="PROSITE" id="PS50102">
    <property type="entry name" value="RRM"/>
    <property type="match status" value="2"/>
</dbReference>
<dbReference type="InterPro" id="IPR035979">
    <property type="entry name" value="RBD_domain_sf"/>
</dbReference>
<gene>
    <name evidence="10" type="ORF">GNLVRS02_ARAD1B06578g</name>
</gene>
<sequence length="431" mass="47777">MSELFGNSTKVDESVASLFKSSAGPVVKPKHVPEPKKEANINQSESSESSEEEPEVDDEEISEVSDVEFDDEEEDVDAILDKVGTKRKRKSETAIEDQYMEKIANEESKRAKKVKQQEVNKTEEDNDKEDSDDEESDNESDASDEEADESEDKSKLLNSSELEKAEATVFVGNVASSVITDKKQYKAFNNLFSEIGTIKSIRFRSIAFSEMLPRKAAYIKQKLHPKRDAVNAYVVFADKKHVAQALELNGTVFLDHHLRVDSVAHPAKQDNKRSVFVGNLDFETTEEQVWKHFNDCGEIEYVRLVRDSKTNVGKGFGYVQFKDSMCVPKALLMNEKVMEGAEGSKGRKLRISRCKNIKAPSSLGGNKGKAVGLTSAEKTKLGRAKRVLGKAGRAEVNKIVEGTRAKPGQMVPGLKLGGKGKRKGKPGRANK</sequence>
<feature type="compositionally biased region" description="Acidic residues" evidence="8">
    <location>
        <begin position="48"/>
        <end position="78"/>
    </location>
</feature>
<proteinExistence type="inferred from homology"/>
<evidence type="ECO:0000256" key="6">
    <source>
        <dbReference type="ARBA" id="ARBA00023242"/>
    </source>
</evidence>
<protein>
    <recommendedName>
        <fullName evidence="4">Nucleolar protein 12</fullName>
    </recommendedName>
</protein>
<comment type="subcellular location">
    <subcellularLocation>
        <location evidence="2">Nucleus</location>
        <location evidence="2">Nucleolus</location>
    </subcellularLocation>
</comment>